<keyword evidence="7 9" id="KW-1133">Transmembrane helix</keyword>
<evidence type="ECO:0000256" key="7">
    <source>
        <dbReference type="ARBA" id="ARBA00022989"/>
    </source>
</evidence>
<dbReference type="Proteomes" id="UP000548425">
    <property type="component" value="Unassembled WGS sequence"/>
</dbReference>
<dbReference type="GO" id="GO:0015562">
    <property type="term" value="F:efflux transmembrane transporter activity"/>
    <property type="evidence" value="ECO:0007669"/>
    <property type="project" value="InterPro"/>
</dbReference>
<dbReference type="Gene3D" id="3.30.2090.10">
    <property type="entry name" value="Multidrug efflux transporter AcrB TolC docking domain, DN and DC subdomains"/>
    <property type="match status" value="2"/>
</dbReference>
<keyword evidence="5 9" id="KW-0997">Cell inner membrane</keyword>
<keyword evidence="6 9" id="KW-0812">Transmembrane</keyword>
<proteinExistence type="inferred from homology"/>
<feature type="transmembrane region" description="Helical" evidence="9">
    <location>
        <begin position="888"/>
        <end position="910"/>
    </location>
</feature>
<feature type="transmembrane region" description="Helical" evidence="9">
    <location>
        <begin position="529"/>
        <end position="550"/>
    </location>
</feature>
<evidence type="ECO:0000313" key="11">
    <source>
        <dbReference type="Proteomes" id="UP000548425"/>
    </source>
</evidence>
<name>A0AAW3VB22_ACILW</name>
<comment type="similarity">
    <text evidence="2 9">Belongs to the resistance-nodulation-cell division (RND) (TC 2.A.6) family.</text>
</comment>
<dbReference type="Gene3D" id="1.20.1640.10">
    <property type="entry name" value="Multidrug efflux transporter AcrB transmembrane domain"/>
    <property type="match status" value="2"/>
</dbReference>
<evidence type="ECO:0000256" key="2">
    <source>
        <dbReference type="ARBA" id="ARBA00010942"/>
    </source>
</evidence>
<evidence type="ECO:0000256" key="3">
    <source>
        <dbReference type="ARBA" id="ARBA00022448"/>
    </source>
</evidence>
<evidence type="ECO:0000256" key="8">
    <source>
        <dbReference type="ARBA" id="ARBA00023136"/>
    </source>
</evidence>
<dbReference type="NCBIfam" id="TIGR00915">
    <property type="entry name" value="2A0602"/>
    <property type="match status" value="1"/>
</dbReference>
<dbReference type="EMBL" id="JACHLA010000001">
    <property type="protein sequence ID" value="MBB6362067.1"/>
    <property type="molecule type" value="Genomic_DNA"/>
</dbReference>
<dbReference type="Gene3D" id="3.30.70.1430">
    <property type="entry name" value="Multidrug efflux transporter AcrB pore domain"/>
    <property type="match status" value="2"/>
</dbReference>
<feature type="transmembrane region" description="Helical" evidence="9">
    <location>
        <begin position="472"/>
        <end position="497"/>
    </location>
</feature>
<protein>
    <recommendedName>
        <fullName evidence="9">Efflux pump membrane transporter</fullName>
    </recommendedName>
</protein>
<evidence type="ECO:0000313" key="10">
    <source>
        <dbReference type="EMBL" id="MBB6362067.1"/>
    </source>
</evidence>
<evidence type="ECO:0000256" key="1">
    <source>
        <dbReference type="ARBA" id="ARBA00004429"/>
    </source>
</evidence>
<evidence type="ECO:0000256" key="4">
    <source>
        <dbReference type="ARBA" id="ARBA00022475"/>
    </source>
</evidence>
<sequence>MLSRFFIYRPKFAAVIAIIMMVLGIFALQKIPIEHMPNMDAPALGVSAGYRGASAETVEQSVTQILEQAVKGIEGLESFQSNSSVGRANLTLSFEQGVDLDQALLQVQNAVNGVLSRLPEETQQNGVAVYKQGYDQFALLSLYDESGKATPTELADYLMVHVEPRFSRIDGMGEVELYGAGYAMRIWLNPHKLRQFNLMPSDIRNAVEAQNAPLVSGSIGGLPTAQDQYMNAKVSAGSRLSSIDEFEKIIVKTTDSGSVLYLKDVARVELGAESYNHLNYTNGHLSAALSIQLAPRSNAIAVSEQMQTVLKNAQANLPAHYQLRMTMDRTPFITSSIEQVAKTLVEAMVLVVLVMFIFLQNWRATIIPAVTIPIVVLATFAVLYVLGMSLNSFTLFALILAIGLLVDDAIVVVENIERLMHEEHLYAQAAALKSMKEISGALIGITLVLTAVFIPMAFFGSMTGVIYRQFSITLVVAMLLSLLVALIITPTFAAQLLKRQPHQPKWAQRFNRGMEKLTMRYQKLSARSMQFKMTMLALFSICVLGFGWLYKTLPEGLMPTEDMGFVMGQIVMPGNAPRSEIEKVGREVQDYLMQHESERIQSIGIWYSGNNVGVGPYRGQLFVVLKDWAARKNPEDTVFAIVDRAQKHFANHANAQIFFMAPSMSSNGRVVDFWLQDLDSRGSEFLQQSFSEIETRAKAKSSIEYLQLDVPKESAELNIKLDIERLLKYAVPQQSFNSTLAAAWSGTYINDFIDRGQIKRVIMQGEAEFRSKPEDLAHWHVRNSKGEMLSFNQFTTLNWQGGPNSINRYMGYNAVPVYAGIPKDQFSSQTMQDIEALVDEQDGVNLAWSGAALEEKRSSGQAIFLYLISIAFIFLCLTALYESWAIPAVGLTAIPLGVGGSILFCAWFGFANDIYFHIALLTTIGLSCKNAILIVEFAAQAERAGHTPVQAAIMAAGLRLRPIVMTSIAFAAGVLPLMFATGVSAISRQEIGSSVFGGVLFATVLVLLFIPFMYVLIRSLMIKKTVSQSVVIEHPSLESEQA</sequence>
<feature type="transmembrane region" description="Helical" evidence="9">
    <location>
        <begin position="863"/>
        <end position="881"/>
    </location>
</feature>
<dbReference type="InterPro" id="IPR027463">
    <property type="entry name" value="AcrB_DN_DC_subdom"/>
</dbReference>
<dbReference type="PANTHER" id="PTHR32063:SF32">
    <property type="entry name" value="AMINOGLYCOSIDE EFFLUX PUMP-RELATED"/>
    <property type="match status" value="1"/>
</dbReference>
<dbReference type="SUPFAM" id="SSF82714">
    <property type="entry name" value="Multidrug efflux transporter AcrB TolC docking domain, DN and DC subdomains"/>
    <property type="match status" value="2"/>
</dbReference>
<evidence type="ECO:0000256" key="9">
    <source>
        <dbReference type="RuleBase" id="RU364070"/>
    </source>
</evidence>
<feature type="transmembrane region" description="Helical" evidence="9">
    <location>
        <begin position="366"/>
        <end position="387"/>
    </location>
</feature>
<keyword evidence="3 9" id="KW-0813">Transport</keyword>
<dbReference type="GO" id="GO:0042910">
    <property type="term" value="F:xenobiotic transmembrane transporter activity"/>
    <property type="evidence" value="ECO:0007669"/>
    <property type="project" value="TreeGrafter"/>
</dbReference>
<dbReference type="InterPro" id="IPR004764">
    <property type="entry name" value="MdtF-like"/>
</dbReference>
<dbReference type="FunFam" id="1.20.1640.10:FF:000001">
    <property type="entry name" value="Efflux pump membrane transporter"/>
    <property type="match status" value="1"/>
</dbReference>
<keyword evidence="8 9" id="KW-0472">Membrane</keyword>
<dbReference type="GO" id="GO:0009636">
    <property type="term" value="P:response to toxic substance"/>
    <property type="evidence" value="ECO:0007669"/>
    <property type="project" value="UniProtKB-ARBA"/>
</dbReference>
<evidence type="ECO:0000256" key="5">
    <source>
        <dbReference type="ARBA" id="ARBA00022519"/>
    </source>
</evidence>
<feature type="transmembrane region" description="Helical" evidence="9">
    <location>
        <begin position="916"/>
        <end position="939"/>
    </location>
</feature>
<feature type="transmembrane region" description="Helical" evidence="9">
    <location>
        <begin position="960"/>
        <end position="983"/>
    </location>
</feature>
<organism evidence="10 11">
    <name type="scientific">Acinetobacter lwoffii</name>
    <dbReference type="NCBI Taxonomy" id="28090"/>
    <lineage>
        <taxon>Bacteria</taxon>
        <taxon>Pseudomonadati</taxon>
        <taxon>Pseudomonadota</taxon>
        <taxon>Gammaproteobacteria</taxon>
        <taxon>Moraxellales</taxon>
        <taxon>Moraxellaceae</taxon>
        <taxon>Acinetobacter</taxon>
    </lineage>
</organism>
<accession>A0AAW3VB22</accession>
<dbReference type="InterPro" id="IPR001036">
    <property type="entry name" value="Acrflvin-R"/>
</dbReference>
<feature type="transmembrane region" description="Helical" evidence="9">
    <location>
        <begin position="441"/>
        <end position="466"/>
    </location>
</feature>
<reference evidence="10 11" key="1">
    <citation type="submission" date="2020-08" db="EMBL/GenBank/DDBJ databases">
        <title>Functional genomics of gut bacteria from endangered species of beetles.</title>
        <authorList>
            <person name="Carlos-Shanley C."/>
        </authorList>
    </citation>
    <scope>NUCLEOTIDE SEQUENCE [LARGE SCALE GENOMIC DNA]</scope>
    <source>
        <strain evidence="10 11">S00127</strain>
    </source>
</reference>
<dbReference type="PRINTS" id="PR00702">
    <property type="entry name" value="ACRIFLAVINRP"/>
</dbReference>
<dbReference type="Gene3D" id="3.30.70.1320">
    <property type="entry name" value="Multidrug efflux transporter AcrB pore domain like"/>
    <property type="match status" value="1"/>
</dbReference>
<comment type="subcellular location">
    <subcellularLocation>
        <location evidence="1 9">Cell inner membrane</location>
        <topology evidence="1 9">Multi-pass membrane protein</topology>
    </subcellularLocation>
</comment>
<dbReference type="GO" id="GO:0005886">
    <property type="term" value="C:plasma membrane"/>
    <property type="evidence" value="ECO:0007669"/>
    <property type="project" value="UniProtKB-SubCell"/>
</dbReference>
<comment type="caution">
    <text evidence="10">The sequence shown here is derived from an EMBL/GenBank/DDBJ whole genome shotgun (WGS) entry which is preliminary data.</text>
</comment>
<dbReference type="RefSeq" id="WP_184412343.1">
    <property type="nucleotide sequence ID" value="NZ_JACHLA010000001.1"/>
</dbReference>
<feature type="transmembrane region" description="Helical" evidence="9">
    <location>
        <begin position="995"/>
        <end position="1017"/>
    </location>
</feature>
<gene>
    <name evidence="10" type="ORF">HNP34_000143</name>
</gene>
<dbReference type="Pfam" id="PF00873">
    <property type="entry name" value="ACR_tran"/>
    <property type="match status" value="1"/>
</dbReference>
<evidence type="ECO:0000256" key="6">
    <source>
        <dbReference type="ARBA" id="ARBA00022692"/>
    </source>
</evidence>
<feature type="transmembrane region" description="Helical" evidence="9">
    <location>
        <begin position="393"/>
        <end position="413"/>
    </location>
</feature>
<dbReference type="SUPFAM" id="SSF82693">
    <property type="entry name" value="Multidrug efflux transporter AcrB pore domain, PN1, PN2, PC1 and PC2 subdomains"/>
    <property type="match status" value="3"/>
</dbReference>
<dbReference type="PANTHER" id="PTHR32063">
    <property type="match status" value="1"/>
</dbReference>
<dbReference type="SUPFAM" id="SSF82866">
    <property type="entry name" value="Multidrug efflux transporter AcrB transmembrane domain"/>
    <property type="match status" value="2"/>
</dbReference>
<keyword evidence="4" id="KW-1003">Cell membrane</keyword>
<dbReference type="AlphaFoldDB" id="A0AAW3VB22"/>
<feature type="transmembrane region" description="Helical" evidence="9">
    <location>
        <begin position="340"/>
        <end position="359"/>
    </location>
</feature>
<feature type="transmembrane region" description="Helical" evidence="9">
    <location>
        <begin position="12"/>
        <end position="29"/>
    </location>
</feature>
<dbReference type="Gene3D" id="3.30.70.1440">
    <property type="entry name" value="Multidrug efflux transporter AcrB pore domain"/>
    <property type="match status" value="1"/>
</dbReference>
<dbReference type="FunFam" id="3.30.70.1430:FF:000001">
    <property type="entry name" value="Efflux pump membrane transporter"/>
    <property type="match status" value="1"/>
</dbReference>